<dbReference type="EMBL" id="CP003219">
    <property type="protein sequence ID" value="AEW94793.1"/>
    <property type="molecule type" value="Genomic_DNA"/>
</dbReference>
<dbReference type="PATRIC" id="fig|1003195.29.peg.2429"/>
<keyword evidence="2" id="KW-1185">Reference proteome</keyword>
<dbReference type="GO" id="GO:0003677">
    <property type="term" value="F:DNA binding"/>
    <property type="evidence" value="ECO:0007669"/>
    <property type="project" value="UniProtKB-KW"/>
</dbReference>
<dbReference type="eggNOG" id="COG1813">
    <property type="taxonomic scope" value="Bacteria"/>
</dbReference>
<gene>
    <name evidence="1" type="ordered locus">SCATT_24220</name>
</gene>
<keyword evidence="1" id="KW-0238">DNA-binding</keyword>
<evidence type="ECO:0000313" key="2">
    <source>
        <dbReference type="Proteomes" id="UP000007842"/>
    </source>
</evidence>
<proteinExistence type="predicted"/>
<dbReference type="HOGENOM" id="CLU_106320_0_0_11"/>
<dbReference type="KEGG" id="scy:SCATT_24220"/>
<reference evidence="2" key="1">
    <citation type="submission" date="2011-12" db="EMBL/GenBank/DDBJ databases">
        <title>Complete genome sequence of Streptomyces cattleya strain DSM 46488.</title>
        <authorList>
            <person name="Ou H.-Y."/>
            <person name="Li P."/>
            <person name="Zhao C."/>
            <person name="O'Hagan D."/>
            <person name="Deng Z."/>
        </authorList>
    </citation>
    <scope>NUCLEOTIDE SEQUENCE [LARGE SCALE GENOMIC DNA]</scope>
    <source>
        <strain evidence="2">ATCC 35852 / DSM 46488 / JCM 4925 / NBRC 14057 / NRRL 8057</strain>
    </source>
</reference>
<organism evidence="1 2">
    <name type="scientific">Streptantibioticus cattleyicolor (strain ATCC 35852 / DSM 46488 / JCM 4925 / NBRC 14057 / NRRL 8057)</name>
    <name type="common">Streptomyces cattleya</name>
    <dbReference type="NCBI Taxonomy" id="1003195"/>
    <lineage>
        <taxon>Bacteria</taxon>
        <taxon>Bacillati</taxon>
        <taxon>Actinomycetota</taxon>
        <taxon>Actinomycetes</taxon>
        <taxon>Kitasatosporales</taxon>
        <taxon>Streptomycetaceae</taxon>
        <taxon>Streptantibioticus</taxon>
    </lineage>
</organism>
<protein>
    <submittedName>
        <fullName evidence="1">Helix-hairpin-helix DNA-binding motif-containing protein</fullName>
    </submittedName>
</protein>
<accession>G8WS33</accession>
<dbReference type="Proteomes" id="UP000007842">
    <property type="component" value="Chromosome"/>
</dbReference>
<evidence type="ECO:0000313" key="1">
    <source>
        <dbReference type="EMBL" id="AEW94793.1"/>
    </source>
</evidence>
<dbReference type="AlphaFoldDB" id="G8WS33"/>
<sequence length="227" mass="24725">MADHGSARTWYGAAIKAARRSGDPLLAAYQIGSLAQMEADTGNAAQALRLIRSARQQLGANAPVVADAWLSAVEAQAYATAGDERLCDRALTRSRAAARRMPGQDAPPWPWVFAFDERKVDICRISCGARLRLASWVFGARDDGAAVMPTAHAKQRALAQLDVATGHFVAGHVEAAYTLATQAVETGLRYRSGRVVERARGFRRAYSSATPPRIVREFDDRLHDVYM</sequence>
<dbReference type="STRING" id="1003195.SCATT_24220"/>
<name>G8WS33_STREN</name>